<reference evidence="1" key="2">
    <citation type="submission" date="2017-06" db="EMBL/GenBank/DDBJ databases">
        <title>WGS assembly of Brachypodium distachyon.</title>
        <authorList>
            <consortium name="The International Brachypodium Initiative"/>
            <person name="Lucas S."/>
            <person name="Harmon-Smith M."/>
            <person name="Lail K."/>
            <person name="Tice H."/>
            <person name="Grimwood J."/>
            <person name="Bruce D."/>
            <person name="Barry K."/>
            <person name="Shu S."/>
            <person name="Lindquist E."/>
            <person name="Wang M."/>
            <person name="Pitluck S."/>
            <person name="Vogel J.P."/>
            <person name="Garvin D.F."/>
            <person name="Mockler T.C."/>
            <person name="Schmutz J."/>
            <person name="Rokhsar D."/>
            <person name="Bevan M.W."/>
        </authorList>
    </citation>
    <scope>NUCLEOTIDE SEQUENCE</scope>
    <source>
        <strain evidence="1">Bd21</strain>
    </source>
</reference>
<keyword evidence="3" id="KW-1185">Reference proteome</keyword>
<organism evidence="1">
    <name type="scientific">Brachypodium distachyon</name>
    <name type="common">Purple false brome</name>
    <name type="synonym">Trachynia distachya</name>
    <dbReference type="NCBI Taxonomy" id="15368"/>
    <lineage>
        <taxon>Eukaryota</taxon>
        <taxon>Viridiplantae</taxon>
        <taxon>Streptophyta</taxon>
        <taxon>Embryophyta</taxon>
        <taxon>Tracheophyta</taxon>
        <taxon>Spermatophyta</taxon>
        <taxon>Magnoliopsida</taxon>
        <taxon>Liliopsida</taxon>
        <taxon>Poales</taxon>
        <taxon>Poaceae</taxon>
        <taxon>BOP clade</taxon>
        <taxon>Pooideae</taxon>
        <taxon>Stipodae</taxon>
        <taxon>Brachypodieae</taxon>
        <taxon>Brachypodium</taxon>
    </lineage>
</organism>
<evidence type="ECO:0000313" key="1">
    <source>
        <dbReference type="EMBL" id="PNT65476.1"/>
    </source>
</evidence>
<reference evidence="1 2" key="1">
    <citation type="journal article" date="2010" name="Nature">
        <title>Genome sequencing and analysis of the model grass Brachypodium distachyon.</title>
        <authorList>
            <consortium name="International Brachypodium Initiative"/>
        </authorList>
    </citation>
    <scope>NUCLEOTIDE SEQUENCE [LARGE SCALE GENOMIC DNA]</scope>
    <source>
        <strain evidence="1 2">Bd21</strain>
    </source>
</reference>
<dbReference type="EMBL" id="CM000883">
    <property type="protein sequence ID" value="PNT65476.1"/>
    <property type="molecule type" value="Genomic_DNA"/>
</dbReference>
<name>A0A2K2CTY4_BRADI</name>
<evidence type="ECO:0000313" key="2">
    <source>
        <dbReference type="EnsemblPlants" id="PNT65476"/>
    </source>
</evidence>
<dbReference type="InParanoid" id="A0A2K2CTY4"/>
<dbReference type="Proteomes" id="UP000008810">
    <property type="component" value="Chromosome 4"/>
</dbReference>
<sequence length="73" mass="8322">MKRKQGWYEKKKKALLFNDSERQSGSTPTSSYTCSAIGIEVDRLGCIGRSESKIWMISTILVKAKRKEILLQV</sequence>
<evidence type="ECO:0000313" key="3">
    <source>
        <dbReference type="Proteomes" id="UP000008810"/>
    </source>
</evidence>
<proteinExistence type="predicted"/>
<dbReference type="EnsemblPlants" id="PNT65476">
    <property type="protein sequence ID" value="PNT65476"/>
    <property type="gene ID" value="BRADI_4g43095v3"/>
</dbReference>
<dbReference type="AlphaFoldDB" id="A0A2K2CTY4"/>
<reference evidence="2" key="3">
    <citation type="submission" date="2018-08" db="UniProtKB">
        <authorList>
            <consortium name="EnsemblPlants"/>
        </authorList>
    </citation>
    <scope>IDENTIFICATION</scope>
    <source>
        <strain evidence="2">cv. Bd21</strain>
    </source>
</reference>
<accession>A0A2K2CTY4</accession>
<protein>
    <submittedName>
        <fullName evidence="1 2">Uncharacterized protein</fullName>
    </submittedName>
</protein>
<dbReference type="Gramene" id="PNT65476">
    <property type="protein sequence ID" value="PNT65476"/>
    <property type="gene ID" value="BRADI_4g43095v3"/>
</dbReference>
<gene>
    <name evidence="1" type="ORF">BRADI_4g43095v3</name>
</gene>